<dbReference type="eggNOG" id="COG1112">
    <property type="taxonomic scope" value="Bacteria"/>
</dbReference>
<dbReference type="PANTHER" id="PTHR10887">
    <property type="entry name" value="DNA2/NAM7 HELICASE FAMILY"/>
    <property type="match status" value="1"/>
</dbReference>
<evidence type="ECO:0000256" key="1">
    <source>
        <dbReference type="SAM" id="MobiDB-lite"/>
    </source>
</evidence>
<keyword evidence="3" id="KW-0251">Elongation factor</keyword>
<dbReference type="InterPro" id="IPR013584">
    <property type="entry name" value="RAP"/>
</dbReference>
<dbReference type="InterPro" id="IPR025103">
    <property type="entry name" value="DUF4011"/>
</dbReference>
<dbReference type="Pfam" id="PF13086">
    <property type="entry name" value="AAA_11"/>
    <property type="match status" value="1"/>
</dbReference>
<evidence type="ECO:0000259" key="2">
    <source>
        <dbReference type="SMART" id="SM00952"/>
    </source>
</evidence>
<reference evidence="4" key="1">
    <citation type="submission" date="2010-05" db="EMBL/GenBank/DDBJ databases">
        <title>The complete genome of Truepera radiovictris DSM 17093.</title>
        <authorList>
            <consortium name="US DOE Joint Genome Institute (JGI-PGF)"/>
            <person name="Lucas S."/>
            <person name="Copeland A."/>
            <person name="Lapidus A."/>
            <person name="Glavina del Rio T."/>
            <person name="Dalin E."/>
            <person name="Tice H."/>
            <person name="Bruce D."/>
            <person name="Goodwin L."/>
            <person name="Pitluck S."/>
            <person name="Kyrpides N."/>
            <person name="Mavromatis K."/>
            <person name="Ovchinnikova G."/>
            <person name="Munk A.C."/>
            <person name="Detter J.C."/>
            <person name="Han C."/>
            <person name="Tapia R."/>
            <person name="Land M."/>
            <person name="Hauser L."/>
            <person name="Markowitz V."/>
            <person name="Cheng J.-F."/>
            <person name="Hugenholtz P."/>
            <person name="Woyke T."/>
            <person name="Wu D."/>
            <person name="Tindall B."/>
            <person name="Pomrenke H.G."/>
            <person name="Brambilla E."/>
            <person name="Klenk H.-P."/>
            <person name="Eisen J.A."/>
        </authorList>
    </citation>
    <scope>NUCLEOTIDE SEQUENCE [LARGE SCALE GENOMIC DNA]</scope>
    <source>
        <strain evidence="4">DSM 17093 / CIP 108686 / LMG 22925 / RQ-24</strain>
    </source>
</reference>
<proteinExistence type="predicted"/>
<dbReference type="STRING" id="649638.Trad_2225"/>
<dbReference type="InterPro" id="IPR045055">
    <property type="entry name" value="DNA2/NAM7-like"/>
</dbReference>
<dbReference type="KEGG" id="tra:Trad_2225"/>
<dbReference type="eggNOG" id="COG0467">
    <property type="taxonomic scope" value="Bacteria"/>
</dbReference>
<sequence>MNTSTTADDLAAHQIEQLRTRLLDLRSSNPLIAFKHSDRARTHVRVIDAAPDILFNQLIEGRSLTFVALPPLEDEPADERSDAFVTALREAKLSDEAYLAALEALGDDPPEAKLAEAERALRDRLRKTLGLPERPKKERPTLSDWARENGIDPSYDLSARHRQALVPTERLNAEIQTLLLPEAFERKLGGLLTYARTSLQELGINTLYCVFGFLEWYESDASDRPILSPLLLHSVELQRTLQGSTYRFSISSMGEETVVNVTLNERLGRDFNLLLPPLEGDEGPEAYFETVTKIIRDKPRWRVRRFVTVGRFSFARLAMYHDLDPSKWPSHRPLTAHPAVRELLTGTDRDAPFFSEVYDTDAPAISRQVPLLITDADASQFSAVVDVMRGTNLAIEGPPGTGKSQTITNIIAAALAKGQRVLFVAEKIAALEVVKKRLDDAGLGEFCLELHSTKAKKTEVLDALGKRLDLQHRIPPPAELDEALAELNDLKRRLTAYAEAMNAEVGALRKTVHDLLWFQQRFQAAQNAPSSLPDVALQDAEALTQAQLAEAKDTLTLLNRLHAELTQAYGSARTHPFYGVNNADLPPFAQAELLAALRQWSSTLQALHQTLQTLGLEDADEYTLDRITHLTDQLAGLPAPESLPFEPSLMRVGASAAREEVARTFQQRLLSFQKRYANLACASTNPDHLLDHPALLSAAHTLCAELALDDERVGELPHMVAQARADLDTHGRIRGLVQDLAQTLGVAPPTVLGELKGLVTAVELIGQTTDTTLKLRRPALLEEGSSVALERLDARLAALRETHTELKPIFHIPADVGQAEALRQHAQALRGAGLFSCFNQRVREAKQAYRGLRREDVRLPTRTMADELEALASHLHELQAFANDPALHHLAGPFAEGLDTPTADLLAVTRFAEAVRLHLQPTSPLLSALCTQLLKGPSTALEAARLLSASPDYAALKRVAQALSGRETQPLTDFAETLSTRVQRLEALAAELHALALDPQLALSSLEPLARDALDLHALRAELAAQAASRSFLGALDRGVKTDPEMLASLLTTVERVRALELPAALKTRLFTDAYRAEATRLRELRAVLVAQLHDEARAAERANDLAQLEETTFFGRALPELPLAAAIRRLEAAGAASEALDGWVQYLRAHRRARALHLQAFLPSSQRDLADPAAAFEYAVARALTKIAYDRFPVLSDVSGERHMQLRERFAELDRRTLELQRRKLAAELAHKPVTWGVGAGPKKSYTERALIEHERSKKKRHIALRNLLSRAGTAIQELKPCFMMSPLSIGHYLPPGSLEFDLIIIDEASQMKPEDAIGAVARAEQLVVVGDTKQLPPTTFFERSDTPDEEDEETVEAESILDLALAVYRPARRLLWHYRSRHEDLIAFSNRHFYDNSLIVFPSPVRDARTYGVTSTFVGGTYQAQVRVNRKEITAVTEAALRFMQEHPQRSLGIVALNQAQRDALEEELDRAIAKDRAAQRYLERWEGSLEPFFVKNLENVQGDERDVIFISTVYGPDARGTVAQRFGPINSAGGHRRLNVLFTRAKCQVRVFTSLKPGDIRVTPESRQGVRALRDYLEYAATGRLETGTPTGREPDSDFEVMVMACLRRAGYEATPQVGVAGYFVDLAVHHPHAAGSYLAAIECDGATYHSSKAARDRDRLRQEVLERLGWHVYRIWSTDWFSNPDKETKKLRAYLDQLARKTAAQGTPASGVPRRTSLPAPPNGKPKAPAPKAPGKPQGAVVRVGDFVRYCDANDLGQVFTVQITVGTSKPEMGIINYQTPVARALLGKRVNEVATIHLPLGTTEVIVLEIHKTG</sequence>
<organism evidence="3 4">
    <name type="scientific">Truepera radiovictrix (strain DSM 17093 / CIP 108686 / LMG 22925 / RQ-24)</name>
    <dbReference type="NCBI Taxonomy" id="649638"/>
    <lineage>
        <taxon>Bacteria</taxon>
        <taxon>Thermotogati</taxon>
        <taxon>Deinococcota</taxon>
        <taxon>Deinococci</taxon>
        <taxon>Trueperales</taxon>
        <taxon>Trueperaceae</taxon>
        <taxon>Truepera</taxon>
    </lineage>
</organism>
<dbReference type="Gene3D" id="3.10.50.30">
    <property type="entry name" value="Transcription elongation factor, GreA/GreB, C-terminal domain"/>
    <property type="match status" value="1"/>
</dbReference>
<dbReference type="GO" id="GO:0032784">
    <property type="term" value="P:regulation of DNA-templated transcription elongation"/>
    <property type="evidence" value="ECO:0007669"/>
    <property type="project" value="InterPro"/>
</dbReference>
<gene>
    <name evidence="3" type="ordered locus">Trad_2225</name>
</gene>
<dbReference type="HOGENOM" id="CLU_000788_3_2_0"/>
<dbReference type="InterPro" id="IPR041679">
    <property type="entry name" value="DNA2/NAM7-like_C"/>
</dbReference>
<dbReference type="SMART" id="SM00952">
    <property type="entry name" value="RAP"/>
    <property type="match status" value="1"/>
</dbReference>
<dbReference type="PANTHER" id="PTHR10887:SF495">
    <property type="entry name" value="HELICASE SENATAXIN ISOFORM X1-RELATED"/>
    <property type="match status" value="1"/>
</dbReference>
<dbReference type="RefSeq" id="WP_013178699.1">
    <property type="nucleotide sequence ID" value="NC_014221.1"/>
</dbReference>
<dbReference type="Gene3D" id="3.40.50.300">
    <property type="entry name" value="P-loop containing nucleotide triphosphate hydrolases"/>
    <property type="match status" value="3"/>
</dbReference>
<dbReference type="EMBL" id="CP002049">
    <property type="protein sequence ID" value="ADI15336.1"/>
    <property type="molecule type" value="Genomic_DNA"/>
</dbReference>
<accession>D7CS08</accession>
<dbReference type="Pfam" id="PF01272">
    <property type="entry name" value="GreA_GreB"/>
    <property type="match status" value="1"/>
</dbReference>
<dbReference type="InterPro" id="IPR047187">
    <property type="entry name" value="SF1_C_Upf1"/>
</dbReference>
<reference evidence="3 4" key="2">
    <citation type="journal article" date="2011" name="Stand. Genomic Sci.">
        <title>Complete genome sequence of Truepera radiovictrix type strain (RQ-24).</title>
        <authorList>
            <person name="Ivanova N."/>
            <person name="Rohde C."/>
            <person name="Munk C."/>
            <person name="Nolan M."/>
            <person name="Lucas S."/>
            <person name="Del Rio T.G."/>
            <person name="Tice H."/>
            <person name="Deshpande S."/>
            <person name="Cheng J.F."/>
            <person name="Tapia R."/>
            <person name="Han C."/>
            <person name="Goodwin L."/>
            <person name="Pitluck S."/>
            <person name="Liolios K."/>
            <person name="Mavromatis K."/>
            <person name="Mikhailova N."/>
            <person name="Pati A."/>
            <person name="Chen A."/>
            <person name="Palaniappan K."/>
            <person name="Land M."/>
            <person name="Hauser L."/>
            <person name="Chang Y.J."/>
            <person name="Jeffries C.D."/>
            <person name="Brambilla E."/>
            <person name="Rohde M."/>
            <person name="Goker M."/>
            <person name="Tindall B.J."/>
            <person name="Woyke T."/>
            <person name="Bristow J."/>
            <person name="Eisen J.A."/>
            <person name="Markowitz V."/>
            <person name="Hugenholtz P."/>
            <person name="Kyrpides N.C."/>
            <person name="Klenk H.P."/>
            <person name="Lapidus A."/>
        </authorList>
    </citation>
    <scope>NUCLEOTIDE SEQUENCE [LARGE SCALE GENOMIC DNA]</scope>
    <source>
        <strain evidence="4">DSM 17093 / CIP 108686 / LMG 22925 / RQ-24</strain>
    </source>
</reference>
<dbReference type="eggNOG" id="COG2852">
    <property type="taxonomic scope" value="Bacteria"/>
</dbReference>
<dbReference type="Pfam" id="PF13195">
    <property type="entry name" value="DUF4011"/>
    <property type="match status" value="1"/>
</dbReference>
<dbReference type="InterPro" id="IPR041677">
    <property type="entry name" value="DNA2/NAM7_AAA_11"/>
</dbReference>
<dbReference type="SUPFAM" id="SSF54534">
    <property type="entry name" value="FKBP-like"/>
    <property type="match status" value="1"/>
</dbReference>
<dbReference type="Gene3D" id="3.40.960.10">
    <property type="entry name" value="VSR Endonuclease"/>
    <property type="match status" value="1"/>
</dbReference>
<dbReference type="InterPro" id="IPR011335">
    <property type="entry name" value="Restrct_endonuc-II-like"/>
</dbReference>
<dbReference type="InterPro" id="IPR036953">
    <property type="entry name" value="GreA/GreB_C_sf"/>
</dbReference>
<evidence type="ECO:0000313" key="3">
    <source>
        <dbReference type="EMBL" id="ADI15336.1"/>
    </source>
</evidence>
<evidence type="ECO:0000313" key="4">
    <source>
        <dbReference type="Proteomes" id="UP000000379"/>
    </source>
</evidence>
<keyword evidence="4" id="KW-1185">Reference proteome</keyword>
<dbReference type="Pfam" id="PF18741">
    <property type="entry name" value="MTES_1575"/>
    <property type="match status" value="1"/>
</dbReference>
<dbReference type="FunFam" id="3.40.50.300:FF:002063">
    <property type="entry name" value="DNA helicase related protein"/>
    <property type="match status" value="1"/>
</dbReference>
<dbReference type="SUPFAM" id="SSF52540">
    <property type="entry name" value="P-loop containing nucleoside triphosphate hydrolases"/>
    <property type="match status" value="2"/>
</dbReference>
<dbReference type="OrthoDB" id="9757917at2"/>
<dbReference type="InterPro" id="IPR049468">
    <property type="entry name" value="Restrct_endonuc-II-like_dom"/>
</dbReference>
<dbReference type="SUPFAM" id="SSF52980">
    <property type="entry name" value="Restriction endonuclease-like"/>
    <property type="match status" value="1"/>
</dbReference>
<dbReference type="CDD" id="cd18808">
    <property type="entry name" value="SF1_C_Upf1"/>
    <property type="match status" value="1"/>
</dbReference>
<dbReference type="Pfam" id="PF13087">
    <property type="entry name" value="AAA_12"/>
    <property type="match status" value="1"/>
</dbReference>
<dbReference type="Proteomes" id="UP000000379">
    <property type="component" value="Chromosome"/>
</dbReference>
<dbReference type="FunFam" id="3.40.960.10:FF:000002">
    <property type="entry name" value="DNA helicase related protein"/>
    <property type="match status" value="1"/>
</dbReference>
<name>D7CS08_TRURR</name>
<dbReference type="GO" id="GO:0003746">
    <property type="term" value="F:translation elongation factor activity"/>
    <property type="evidence" value="ECO:0007669"/>
    <property type="project" value="UniProtKB-KW"/>
</dbReference>
<feature type="region of interest" description="Disordered" evidence="1">
    <location>
        <begin position="1706"/>
        <end position="1741"/>
    </location>
</feature>
<keyword evidence="3" id="KW-0648">Protein biosynthesis</keyword>
<protein>
    <submittedName>
        <fullName evidence="3">Transcription elongation factor GreA/GreB domain protein</fullName>
    </submittedName>
</protein>
<feature type="compositionally biased region" description="Pro residues" evidence="1">
    <location>
        <begin position="1723"/>
        <end position="1738"/>
    </location>
</feature>
<feature type="domain" description="RAP" evidence="2">
    <location>
        <begin position="1645"/>
        <end position="1702"/>
    </location>
</feature>
<dbReference type="GO" id="GO:0004386">
    <property type="term" value="F:helicase activity"/>
    <property type="evidence" value="ECO:0007669"/>
    <property type="project" value="InterPro"/>
</dbReference>
<dbReference type="GO" id="GO:0003677">
    <property type="term" value="F:DNA binding"/>
    <property type="evidence" value="ECO:0007669"/>
    <property type="project" value="InterPro"/>
</dbReference>
<dbReference type="InterPro" id="IPR027417">
    <property type="entry name" value="P-loop_NTPase"/>
</dbReference>
<dbReference type="InterPro" id="IPR001437">
    <property type="entry name" value="Tscrpt_elong_fac_GreA/B_C"/>
</dbReference>
<dbReference type="eggNOG" id="COG0782">
    <property type="taxonomic scope" value="Bacteria"/>
</dbReference>